<dbReference type="GO" id="GO:0006689">
    <property type="term" value="P:ganglioside catabolic process"/>
    <property type="evidence" value="ECO:0007669"/>
    <property type="project" value="TreeGrafter"/>
</dbReference>
<dbReference type="InterPro" id="IPR006558">
    <property type="entry name" value="LamG-like"/>
</dbReference>
<feature type="signal peptide" evidence="7">
    <location>
        <begin position="1"/>
        <end position="42"/>
    </location>
</feature>
<evidence type="ECO:0000313" key="10">
    <source>
        <dbReference type="EMBL" id="SCG53308.1"/>
    </source>
</evidence>
<name>A0A1C5I4W2_9ACTN</name>
<feature type="region of interest" description="Disordered" evidence="6">
    <location>
        <begin position="416"/>
        <end position="450"/>
    </location>
</feature>
<evidence type="ECO:0000259" key="9">
    <source>
        <dbReference type="SMART" id="SM00560"/>
    </source>
</evidence>
<feature type="domain" description="LamG-like jellyroll fold" evidence="9">
    <location>
        <begin position="482"/>
        <end position="621"/>
    </location>
</feature>
<dbReference type="Pfam" id="PF13385">
    <property type="entry name" value="Laminin_G_3"/>
    <property type="match status" value="1"/>
</dbReference>
<dbReference type="InterPro" id="IPR013320">
    <property type="entry name" value="ConA-like_dom_sf"/>
</dbReference>
<comment type="similarity">
    <text evidence="2">Belongs to the glycosyl hydrolase 33 family.</text>
</comment>
<dbReference type="InterPro" id="IPR036278">
    <property type="entry name" value="Sialidase_sf"/>
</dbReference>
<evidence type="ECO:0000256" key="3">
    <source>
        <dbReference type="ARBA" id="ARBA00012733"/>
    </source>
</evidence>
<evidence type="ECO:0000256" key="2">
    <source>
        <dbReference type="ARBA" id="ARBA00009348"/>
    </source>
</evidence>
<protein>
    <recommendedName>
        <fullName evidence="3">exo-alpha-sialidase</fullName>
        <ecNumber evidence="3">3.2.1.18</ecNumber>
    </recommendedName>
</protein>
<evidence type="ECO:0000256" key="7">
    <source>
        <dbReference type="SAM" id="SignalP"/>
    </source>
</evidence>
<feature type="compositionally biased region" description="Pro residues" evidence="6">
    <location>
        <begin position="418"/>
        <end position="432"/>
    </location>
</feature>
<reference evidence="10 11" key="1">
    <citation type="submission" date="2016-06" db="EMBL/GenBank/DDBJ databases">
        <authorList>
            <person name="Kjaerup R.B."/>
            <person name="Dalgaard T.S."/>
            <person name="Juul-Madsen H.R."/>
        </authorList>
    </citation>
    <scope>NUCLEOTIDE SEQUENCE [LARGE SCALE GENOMIC DNA]</scope>
    <source>
        <strain evidence="10 11">DSM 43904</strain>
    </source>
</reference>
<evidence type="ECO:0000313" key="11">
    <source>
        <dbReference type="Proteomes" id="UP000198217"/>
    </source>
</evidence>
<dbReference type="SUPFAM" id="SSF49899">
    <property type="entry name" value="Concanavalin A-like lectins/glucanases"/>
    <property type="match status" value="1"/>
</dbReference>
<dbReference type="Proteomes" id="UP000198217">
    <property type="component" value="Chromosome I"/>
</dbReference>
<evidence type="ECO:0000256" key="5">
    <source>
        <dbReference type="ARBA" id="ARBA00023157"/>
    </source>
</evidence>
<sequence>MREGHRSSSRTGVRRRRRPALILLAAASLLAATLTTPPLTSAAEASDGLDGTGSAVPFVDEQVLYEQRTFGYACFRIPAVVRAMNGMVLAFAEGRVADCGDDGDIDLVLRRSSDGGRTWGPLQVVVEGNGQTRGNPVPIVDRRTGRVVVVGTSNGPAPCPNGCDRDPYLVTSDDNGATWSPVRELTEAKRPEWNFWYATGPMHGIQLQRGPHAGRLVVGASFESYDGVGAHVYGTHLLYSDDGGLTWQIGAETSRDDGSVIAQEVTVVERTDGRIYALARERGTDPGHRAYAVSSDGGRSFDAPFRTIPRLEMPDVQASLLRFGATDAGDRRNRILLSSPAHPVAREVMTVRSSFDDGRSWQTWDEGKVFHWGPSAYSDLVRLDGDEAALLYEAGRTSPYESIRYARFNEAYLATPNGTPPGIPSPPAPGPTTPDTSPHHNPAYVRGGAQPTAGRYGDGLALDGLDDRIEVPFDRSVDLGGGDFTFATWIRYAETKGSHAIMWAYRTGSGTTPQVWLRAEPASNRIRALIMVDRFNISVASAQAYNDGNWHHVVLQRVDGRLVLQVDGAEVAAAEVPPGSVTAGKEFGVTGIHLGQRVDGADRFHGTLDEVRLYRRALSPTELDLIRERNLPIGGGLGLRLPLETVG</sequence>
<dbReference type="SUPFAM" id="SSF50939">
    <property type="entry name" value="Sialidases"/>
    <property type="match status" value="1"/>
</dbReference>
<dbReference type="InterPro" id="IPR011040">
    <property type="entry name" value="Sialidase"/>
</dbReference>
<dbReference type="SMART" id="SM00282">
    <property type="entry name" value="LamG"/>
    <property type="match status" value="1"/>
</dbReference>
<dbReference type="PANTHER" id="PTHR10628:SF30">
    <property type="entry name" value="EXO-ALPHA-SIALIDASE"/>
    <property type="match status" value="1"/>
</dbReference>
<dbReference type="InterPro" id="IPR001791">
    <property type="entry name" value="Laminin_G"/>
</dbReference>
<dbReference type="AlphaFoldDB" id="A0A1C5I4W2"/>
<accession>A0A1C5I4W2</accession>
<organism evidence="10 11">
    <name type="scientific">Micromonospora echinaurantiaca</name>
    <dbReference type="NCBI Taxonomy" id="47857"/>
    <lineage>
        <taxon>Bacteria</taxon>
        <taxon>Bacillati</taxon>
        <taxon>Actinomycetota</taxon>
        <taxon>Actinomycetes</taxon>
        <taxon>Micromonosporales</taxon>
        <taxon>Micromonosporaceae</taxon>
        <taxon>Micromonospora</taxon>
    </lineage>
</organism>
<gene>
    <name evidence="10" type="ORF">GA0070609_2794</name>
</gene>
<evidence type="ECO:0000256" key="1">
    <source>
        <dbReference type="ARBA" id="ARBA00000427"/>
    </source>
</evidence>
<dbReference type="InterPro" id="IPR026856">
    <property type="entry name" value="Sialidase_fam"/>
</dbReference>
<dbReference type="GO" id="GO:0009313">
    <property type="term" value="P:oligosaccharide catabolic process"/>
    <property type="evidence" value="ECO:0007669"/>
    <property type="project" value="TreeGrafter"/>
</dbReference>
<dbReference type="Gene3D" id="2.60.120.200">
    <property type="match status" value="1"/>
</dbReference>
<dbReference type="PANTHER" id="PTHR10628">
    <property type="entry name" value="SIALIDASE"/>
    <property type="match status" value="1"/>
</dbReference>
<evidence type="ECO:0000256" key="4">
    <source>
        <dbReference type="ARBA" id="ARBA00022729"/>
    </source>
</evidence>
<dbReference type="Pfam" id="PF13088">
    <property type="entry name" value="BNR_2"/>
    <property type="match status" value="1"/>
</dbReference>
<feature type="chain" id="PRO_5008718323" description="exo-alpha-sialidase" evidence="7">
    <location>
        <begin position="43"/>
        <end position="647"/>
    </location>
</feature>
<dbReference type="EC" id="3.2.1.18" evidence="3"/>
<dbReference type="CDD" id="cd00110">
    <property type="entry name" value="LamG"/>
    <property type="match status" value="1"/>
</dbReference>
<keyword evidence="5" id="KW-1015">Disulfide bond</keyword>
<feature type="domain" description="Laminin G" evidence="8">
    <location>
        <begin position="482"/>
        <end position="616"/>
    </location>
</feature>
<dbReference type="EMBL" id="LT607750">
    <property type="protein sequence ID" value="SCG53308.1"/>
    <property type="molecule type" value="Genomic_DNA"/>
</dbReference>
<dbReference type="GO" id="GO:0004308">
    <property type="term" value="F:exo-alpha-sialidase activity"/>
    <property type="evidence" value="ECO:0007669"/>
    <property type="project" value="UniProtKB-EC"/>
</dbReference>
<dbReference type="CDD" id="cd15482">
    <property type="entry name" value="Sialidase_non-viral"/>
    <property type="match status" value="1"/>
</dbReference>
<proteinExistence type="inferred from homology"/>
<dbReference type="Gene3D" id="2.120.10.10">
    <property type="match status" value="1"/>
</dbReference>
<evidence type="ECO:0000256" key="6">
    <source>
        <dbReference type="SAM" id="MobiDB-lite"/>
    </source>
</evidence>
<dbReference type="SMART" id="SM00560">
    <property type="entry name" value="LamGL"/>
    <property type="match status" value="1"/>
</dbReference>
<dbReference type="GO" id="GO:0005737">
    <property type="term" value="C:cytoplasm"/>
    <property type="evidence" value="ECO:0007669"/>
    <property type="project" value="TreeGrafter"/>
</dbReference>
<keyword evidence="4 7" id="KW-0732">Signal</keyword>
<dbReference type="GO" id="GO:0016020">
    <property type="term" value="C:membrane"/>
    <property type="evidence" value="ECO:0007669"/>
    <property type="project" value="TreeGrafter"/>
</dbReference>
<comment type="catalytic activity">
    <reaction evidence="1">
        <text>Hydrolysis of alpha-(2-&gt;3)-, alpha-(2-&gt;6)-, alpha-(2-&gt;8)- glycosidic linkages of terminal sialic acid residues in oligosaccharides, glycoproteins, glycolipids, colominic acid and synthetic substrates.</text>
        <dbReference type="EC" id="3.2.1.18"/>
    </reaction>
</comment>
<keyword evidence="11" id="KW-1185">Reference proteome</keyword>
<evidence type="ECO:0000259" key="8">
    <source>
        <dbReference type="SMART" id="SM00282"/>
    </source>
</evidence>